<gene>
    <name evidence="2" type="ORF">D6C00_09385</name>
</gene>
<evidence type="ECO:0000313" key="2">
    <source>
        <dbReference type="EMBL" id="RRQ22143.1"/>
    </source>
</evidence>
<dbReference type="GO" id="GO:0008168">
    <property type="term" value="F:methyltransferase activity"/>
    <property type="evidence" value="ECO:0007669"/>
    <property type="project" value="UniProtKB-KW"/>
</dbReference>
<organism evidence="2 3">
    <name type="scientific">Thiohalobacter thiocyanaticus</name>
    <dbReference type="NCBI Taxonomy" id="585455"/>
    <lineage>
        <taxon>Bacteria</taxon>
        <taxon>Pseudomonadati</taxon>
        <taxon>Pseudomonadota</taxon>
        <taxon>Gammaproteobacteria</taxon>
        <taxon>Thiohalobacterales</taxon>
        <taxon>Thiohalobacteraceae</taxon>
        <taxon>Thiohalobacter</taxon>
    </lineage>
</organism>
<keyword evidence="3" id="KW-1185">Reference proteome</keyword>
<feature type="domain" description="Methyltransferase" evidence="1">
    <location>
        <begin position="45"/>
        <end position="140"/>
    </location>
</feature>
<comment type="caution">
    <text evidence="2">The sequence shown here is derived from an EMBL/GenBank/DDBJ whole genome shotgun (WGS) entry which is preliminary data.</text>
</comment>
<proteinExistence type="predicted"/>
<name>A0A426QK62_9GAMM</name>
<dbReference type="AlphaFoldDB" id="A0A426QK62"/>
<dbReference type="PANTHER" id="PTHR12843">
    <property type="entry name" value="PROTEIN-LYSINE N-METHYLTRANSFERASE METTL10"/>
    <property type="match status" value="1"/>
</dbReference>
<sequence>MTDRKSHWEAIYRDKSPLEVSWYQQEPALSLELIRHSGIAHDAPIIDVGGGASVLVDRLQAAGYTNLSVLDISTQALACARRRLGMAAEHIDWIEADITAFSPSCNYALWHDRAVFHFLTGKVDRVRYVEVLHRALPPGGQLIIAAFAIGGPEKCSGLDIIQYDADRLLAELGPGFELVETRHEAHLTPAGGEQKFSYFRFIKGAQDSAA</sequence>
<keyword evidence="2" id="KW-0808">Transferase</keyword>
<evidence type="ECO:0000313" key="3">
    <source>
        <dbReference type="Proteomes" id="UP000287798"/>
    </source>
</evidence>
<dbReference type="Pfam" id="PF13649">
    <property type="entry name" value="Methyltransf_25"/>
    <property type="match status" value="1"/>
</dbReference>
<dbReference type="OrthoDB" id="9788660at2"/>
<dbReference type="SUPFAM" id="SSF53335">
    <property type="entry name" value="S-adenosyl-L-methionine-dependent methyltransferases"/>
    <property type="match status" value="1"/>
</dbReference>
<reference evidence="2 3" key="1">
    <citation type="journal article" date="2010" name="Int. J. Syst. Evol. Microbiol.">
        <title>Thiohalobacter thiocyanaticus gen. nov., sp. nov., a moderately halophilic, sulfur-oxidizing gammaproteobacterium from hypersaline lakes, that utilizes thiocyanate.</title>
        <authorList>
            <person name="Sorokin D.Y."/>
            <person name="Kovaleva O.L."/>
            <person name="Tourova T.P."/>
            <person name="Muyzer G."/>
        </authorList>
    </citation>
    <scope>NUCLEOTIDE SEQUENCE [LARGE SCALE GENOMIC DNA]</scope>
    <source>
        <strain evidence="2 3">Hrh1</strain>
    </source>
</reference>
<dbReference type="Gene3D" id="3.40.50.150">
    <property type="entry name" value="Vaccinia Virus protein VP39"/>
    <property type="match status" value="1"/>
</dbReference>
<dbReference type="InterPro" id="IPR041698">
    <property type="entry name" value="Methyltransf_25"/>
</dbReference>
<protein>
    <submittedName>
        <fullName evidence="2">Methyltransferase domain-containing protein</fullName>
    </submittedName>
</protein>
<dbReference type="Proteomes" id="UP000287798">
    <property type="component" value="Unassembled WGS sequence"/>
</dbReference>
<dbReference type="RefSeq" id="WP_125181483.1">
    <property type="nucleotide sequence ID" value="NZ_QZMU01000001.1"/>
</dbReference>
<dbReference type="InterPro" id="IPR029063">
    <property type="entry name" value="SAM-dependent_MTases_sf"/>
</dbReference>
<dbReference type="GO" id="GO:0032259">
    <property type="term" value="P:methylation"/>
    <property type="evidence" value="ECO:0007669"/>
    <property type="project" value="UniProtKB-KW"/>
</dbReference>
<dbReference type="CDD" id="cd02440">
    <property type="entry name" value="AdoMet_MTases"/>
    <property type="match status" value="1"/>
</dbReference>
<evidence type="ECO:0000259" key="1">
    <source>
        <dbReference type="Pfam" id="PF13649"/>
    </source>
</evidence>
<accession>A0A426QK62</accession>
<keyword evidence="2" id="KW-0489">Methyltransferase</keyword>
<dbReference type="EMBL" id="QZMU01000001">
    <property type="protein sequence ID" value="RRQ22143.1"/>
    <property type="molecule type" value="Genomic_DNA"/>
</dbReference>
<dbReference type="PANTHER" id="PTHR12843:SF5">
    <property type="entry name" value="EEF1A LYSINE METHYLTRANSFERASE 2"/>
    <property type="match status" value="1"/>
</dbReference>